<dbReference type="Gramene" id="ONK63794">
    <property type="protein sequence ID" value="ONK63794"/>
    <property type="gene ID" value="A4U43_C07F19010"/>
</dbReference>
<sequence length="145" mass="16781">MEFPQSWRSKVSYKNATILICCLNLVAVFFLLHGSDRRNGGRSPRSDPSQGRYFLEAEEIRRAMEPVELIKRIKEIGQEVYSEPGPEIKQAPKQQTAAVDLSKRLKDRAMNDDKSQRALEEWRIRKMERARLRETGMDGTVITQT</sequence>
<gene>
    <name evidence="2" type="ORF">A4U43_C07F19010</name>
</gene>
<evidence type="ECO:0000313" key="2">
    <source>
        <dbReference type="EMBL" id="ONK63794.1"/>
    </source>
</evidence>
<proteinExistence type="predicted"/>
<keyword evidence="1" id="KW-0472">Membrane</keyword>
<evidence type="ECO:0000313" key="3">
    <source>
        <dbReference type="Proteomes" id="UP000243459"/>
    </source>
</evidence>
<organism evidence="2 3">
    <name type="scientific">Asparagus officinalis</name>
    <name type="common">Garden asparagus</name>
    <dbReference type="NCBI Taxonomy" id="4686"/>
    <lineage>
        <taxon>Eukaryota</taxon>
        <taxon>Viridiplantae</taxon>
        <taxon>Streptophyta</taxon>
        <taxon>Embryophyta</taxon>
        <taxon>Tracheophyta</taxon>
        <taxon>Spermatophyta</taxon>
        <taxon>Magnoliopsida</taxon>
        <taxon>Liliopsida</taxon>
        <taxon>Asparagales</taxon>
        <taxon>Asparagaceae</taxon>
        <taxon>Asparagoideae</taxon>
        <taxon>Asparagus</taxon>
    </lineage>
</organism>
<evidence type="ECO:0000256" key="1">
    <source>
        <dbReference type="SAM" id="Phobius"/>
    </source>
</evidence>
<dbReference type="OMA" id="RYIMEAE"/>
<dbReference type="PANTHER" id="PTHR33344">
    <property type="entry name" value="OS02G0761600 PROTEIN"/>
    <property type="match status" value="1"/>
</dbReference>
<feature type="transmembrane region" description="Helical" evidence="1">
    <location>
        <begin position="12"/>
        <end position="32"/>
    </location>
</feature>
<dbReference type="Proteomes" id="UP000243459">
    <property type="component" value="Chromosome 7"/>
</dbReference>
<dbReference type="OrthoDB" id="994207at2759"/>
<protein>
    <submittedName>
        <fullName evidence="2">Uncharacterized protein</fullName>
    </submittedName>
</protein>
<dbReference type="PANTHER" id="PTHR33344:SF7">
    <property type="entry name" value="TRANSMEMBRANE PROTEIN"/>
    <property type="match status" value="1"/>
</dbReference>
<dbReference type="AlphaFoldDB" id="A0A5P1EDA0"/>
<keyword evidence="3" id="KW-1185">Reference proteome</keyword>
<keyword evidence="1" id="KW-0812">Transmembrane</keyword>
<dbReference type="EMBL" id="CM007387">
    <property type="protein sequence ID" value="ONK63794.1"/>
    <property type="molecule type" value="Genomic_DNA"/>
</dbReference>
<keyword evidence="1" id="KW-1133">Transmembrane helix</keyword>
<accession>A0A5P1EDA0</accession>
<reference evidence="3" key="1">
    <citation type="journal article" date="2017" name="Nat. Commun.">
        <title>The asparagus genome sheds light on the origin and evolution of a young Y chromosome.</title>
        <authorList>
            <person name="Harkess A."/>
            <person name="Zhou J."/>
            <person name="Xu C."/>
            <person name="Bowers J.E."/>
            <person name="Van der Hulst R."/>
            <person name="Ayyampalayam S."/>
            <person name="Mercati F."/>
            <person name="Riccardi P."/>
            <person name="McKain M.R."/>
            <person name="Kakrana A."/>
            <person name="Tang H."/>
            <person name="Ray J."/>
            <person name="Groenendijk J."/>
            <person name="Arikit S."/>
            <person name="Mathioni S.M."/>
            <person name="Nakano M."/>
            <person name="Shan H."/>
            <person name="Telgmann-Rauber A."/>
            <person name="Kanno A."/>
            <person name="Yue Z."/>
            <person name="Chen H."/>
            <person name="Li W."/>
            <person name="Chen Y."/>
            <person name="Xu X."/>
            <person name="Zhang Y."/>
            <person name="Luo S."/>
            <person name="Chen H."/>
            <person name="Gao J."/>
            <person name="Mao Z."/>
            <person name="Pires J.C."/>
            <person name="Luo M."/>
            <person name="Kudrna D."/>
            <person name="Wing R.A."/>
            <person name="Meyers B.C."/>
            <person name="Yi K."/>
            <person name="Kong H."/>
            <person name="Lavrijsen P."/>
            <person name="Sunseri F."/>
            <person name="Falavigna A."/>
            <person name="Ye Y."/>
            <person name="Leebens-Mack J.H."/>
            <person name="Chen G."/>
        </authorList>
    </citation>
    <scope>NUCLEOTIDE SEQUENCE [LARGE SCALE GENOMIC DNA]</scope>
    <source>
        <strain evidence="3">cv. DH0086</strain>
    </source>
</reference>
<name>A0A5P1EDA0_ASPOF</name>